<keyword evidence="1" id="KW-0862">Zinc</keyword>
<dbReference type="AlphaFoldDB" id="A0A8H3EFS6"/>
<organism evidence="4 5">
    <name type="scientific">Imshaugia aleurites</name>
    <dbReference type="NCBI Taxonomy" id="172621"/>
    <lineage>
        <taxon>Eukaryota</taxon>
        <taxon>Fungi</taxon>
        <taxon>Dikarya</taxon>
        <taxon>Ascomycota</taxon>
        <taxon>Pezizomycotina</taxon>
        <taxon>Lecanoromycetes</taxon>
        <taxon>OSLEUM clade</taxon>
        <taxon>Lecanoromycetidae</taxon>
        <taxon>Lecanorales</taxon>
        <taxon>Lecanorineae</taxon>
        <taxon>Parmeliaceae</taxon>
        <taxon>Imshaugia</taxon>
    </lineage>
</organism>
<dbReference type="Gene3D" id="3.30.160.60">
    <property type="entry name" value="Classic Zinc Finger"/>
    <property type="match status" value="1"/>
</dbReference>
<evidence type="ECO:0000313" key="5">
    <source>
        <dbReference type="Proteomes" id="UP000664534"/>
    </source>
</evidence>
<keyword evidence="1" id="KW-0863">Zinc-finger</keyword>
<keyword evidence="1" id="KW-0479">Metal-binding</keyword>
<evidence type="ECO:0000313" key="4">
    <source>
        <dbReference type="EMBL" id="CAF9906371.1"/>
    </source>
</evidence>
<evidence type="ECO:0000256" key="1">
    <source>
        <dbReference type="PROSITE-ProRule" id="PRU00042"/>
    </source>
</evidence>
<accession>A0A8H3EFS6</accession>
<feature type="domain" description="C2H2-type" evidence="3">
    <location>
        <begin position="187"/>
        <end position="216"/>
    </location>
</feature>
<evidence type="ECO:0000256" key="2">
    <source>
        <dbReference type="SAM" id="MobiDB-lite"/>
    </source>
</evidence>
<dbReference type="InterPro" id="IPR036236">
    <property type="entry name" value="Znf_C2H2_sf"/>
</dbReference>
<dbReference type="OrthoDB" id="5430585at2759"/>
<evidence type="ECO:0000259" key="3">
    <source>
        <dbReference type="PROSITE" id="PS50157"/>
    </source>
</evidence>
<dbReference type="PROSITE" id="PS50157">
    <property type="entry name" value="ZINC_FINGER_C2H2_2"/>
    <property type="match status" value="1"/>
</dbReference>
<dbReference type="Proteomes" id="UP000664534">
    <property type="component" value="Unassembled WGS sequence"/>
</dbReference>
<dbReference type="PROSITE" id="PS00028">
    <property type="entry name" value="ZINC_FINGER_C2H2_1"/>
    <property type="match status" value="1"/>
</dbReference>
<gene>
    <name evidence="4" type="ORF">IMSHALPRED_004186</name>
</gene>
<name>A0A8H3EFS6_9LECA</name>
<comment type="caution">
    <text evidence="4">The sequence shown here is derived from an EMBL/GenBank/DDBJ whole genome shotgun (WGS) entry which is preliminary data.</text>
</comment>
<dbReference type="EMBL" id="CAJPDT010000002">
    <property type="protein sequence ID" value="CAF9906371.1"/>
    <property type="molecule type" value="Genomic_DNA"/>
</dbReference>
<feature type="region of interest" description="Disordered" evidence="2">
    <location>
        <begin position="144"/>
        <end position="168"/>
    </location>
</feature>
<reference evidence="4" key="1">
    <citation type="submission" date="2021-03" db="EMBL/GenBank/DDBJ databases">
        <authorList>
            <person name="Tagirdzhanova G."/>
        </authorList>
    </citation>
    <scope>NUCLEOTIDE SEQUENCE</scope>
</reference>
<keyword evidence="5" id="KW-1185">Reference proteome</keyword>
<feature type="compositionally biased region" description="Basic and acidic residues" evidence="2">
    <location>
        <begin position="156"/>
        <end position="165"/>
    </location>
</feature>
<proteinExistence type="predicted"/>
<dbReference type="InterPro" id="IPR013087">
    <property type="entry name" value="Znf_C2H2_type"/>
</dbReference>
<sequence length="240" mass="26593">MSQGFMSLPDVDLSLPLFSDPNSHQPMFFDSMSSMSLNFGLGFDTSGCSSDKYGTIASPQEIFGRQDLAYLEDGPHIEEAQPPVSLAGGTPNSPPMKIESTSQMPDDDDLYCEQVRVGPLLVPRDEREIGTDVDTLMRAIQTKSTSPAQMIQPPRPYDHEVRDSSSDTISSAMNCGIPIESKSKRRYPCRIPSCAEIFTQKTHLEIHMRAHTGQKPYVRSSRATLLFKSTHADEESETDL</sequence>
<dbReference type="SUPFAM" id="SSF57667">
    <property type="entry name" value="beta-beta-alpha zinc fingers"/>
    <property type="match status" value="1"/>
</dbReference>
<protein>
    <recommendedName>
        <fullName evidence="3">C2H2-type domain-containing protein</fullName>
    </recommendedName>
</protein>
<dbReference type="GO" id="GO:0008270">
    <property type="term" value="F:zinc ion binding"/>
    <property type="evidence" value="ECO:0007669"/>
    <property type="project" value="UniProtKB-KW"/>
</dbReference>